<evidence type="ECO:0000313" key="4">
    <source>
        <dbReference type="Proteomes" id="UP000825935"/>
    </source>
</evidence>
<proteinExistence type="predicted"/>
<evidence type="ECO:0000313" key="3">
    <source>
        <dbReference type="EMBL" id="KAH7279130.1"/>
    </source>
</evidence>
<dbReference type="AlphaFoldDB" id="A0A8T2Q669"/>
<dbReference type="OMA" id="GRDMDFV"/>
<evidence type="ECO:0000256" key="1">
    <source>
        <dbReference type="SAM" id="MobiDB-lite"/>
    </source>
</evidence>
<dbReference type="PANTHER" id="PTHR33427">
    <property type="entry name" value="HNH ENDONUCLEASE"/>
    <property type="match status" value="1"/>
</dbReference>
<keyword evidence="4" id="KW-1185">Reference proteome</keyword>
<dbReference type="InterPro" id="IPR002711">
    <property type="entry name" value="HNH"/>
</dbReference>
<feature type="domain" description="HNH" evidence="2">
    <location>
        <begin position="85"/>
        <end position="116"/>
    </location>
</feature>
<dbReference type="GO" id="GO:0008270">
    <property type="term" value="F:zinc ion binding"/>
    <property type="evidence" value="ECO:0007669"/>
    <property type="project" value="InterPro"/>
</dbReference>
<dbReference type="Proteomes" id="UP000825935">
    <property type="component" value="Chromosome 37"/>
</dbReference>
<reference evidence="3" key="1">
    <citation type="submission" date="2021-08" db="EMBL/GenBank/DDBJ databases">
        <title>WGS assembly of Ceratopteris richardii.</title>
        <authorList>
            <person name="Marchant D.B."/>
            <person name="Chen G."/>
            <person name="Jenkins J."/>
            <person name="Shu S."/>
            <person name="Leebens-Mack J."/>
            <person name="Grimwood J."/>
            <person name="Schmutz J."/>
            <person name="Soltis P."/>
            <person name="Soltis D."/>
            <person name="Chen Z.-H."/>
        </authorList>
    </citation>
    <scope>NUCLEOTIDE SEQUENCE</scope>
    <source>
        <strain evidence="3">Whitten #5841</strain>
        <tissue evidence="3">Leaf</tissue>
    </source>
</reference>
<sequence>MVRGLSRGVRGIVKQSRKHKQGEEDSEPRSPPSGPRSFPPDVKELCWQKAEVVKGRDPTRWRRDPVGNLVFRKLVGCSGCLCYDYDHVIPYSKGGTSTVENCQVLQAAVNRAKGNRTHIAMSELAQKSVYCRLSGRDMDVMEMTAYGDVHHEPGGCNIQ</sequence>
<name>A0A8T2Q669_CERRI</name>
<dbReference type="InterPro" id="IPR003615">
    <property type="entry name" value="HNH_nuc"/>
</dbReference>
<feature type="region of interest" description="Disordered" evidence="1">
    <location>
        <begin position="1"/>
        <end position="41"/>
    </location>
</feature>
<dbReference type="GO" id="GO:0004519">
    <property type="term" value="F:endonuclease activity"/>
    <property type="evidence" value="ECO:0007669"/>
    <property type="project" value="InterPro"/>
</dbReference>
<dbReference type="Pfam" id="PF01844">
    <property type="entry name" value="HNH"/>
    <property type="match status" value="1"/>
</dbReference>
<dbReference type="CDD" id="cd00085">
    <property type="entry name" value="HNHc"/>
    <property type="match status" value="1"/>
</dbReference>
<gene>
    <name evidence="3" type="ORF">KP509_37G006500</name>
</gene>
<dbReference type="OrthoDB" id="1883054at2759"/>
<comment type="caution">
    <text evidence="3">The sequence shown here is derived from an EMBL/GenBank/DDBJ whole genome shotgun (WGS) entry which is preliminary data.</text>
</comment>
<dbReference type="GO" id="GO:0003676">
    <property type="term" value="F:nucleic acid binding"/>
    <property type="evidence" value="ECO:0007669"/>
    <property type="project" value="InterPro"/>
</dbReference>
<evidence type="ECO:0000259" key="2">
    <source>
        <dbReference type="Pfam" id="PF01844"/>
    </source>
</evidence>
<dbReference type="PANTHER" id="PTHR33427:SF3">
    <property type="entry name" value="HNH ENDONUCLEASE"/>
    <property type="match status" value="1"/>
</dbReference>
<protein>
    <recommendedName>
        <fullName evidence="2">HNH domain-containing protein</fullName>
    </recommendedName>
</protein>
<dbReference type="Gene3D" id="1.10.30.50">
    <property type="match status" value="1"/>
</dbReference>
<organism evidence="3 4">
    <name type="scientific">Ceratopteris richardii</name>
    <name type="common">Triangle waterfern</name>
    <dbReference type="NCBI Taxonomy" id="49495"/>
    <lineage>
        <taxon>Eukaryota</taxon>
        <taxon>Viridiplantae</taxon>
        <taxon>Streptophyta</taxon>
        <taxon>Embryophyta</taxon>
        <taxon>Tracheophyta</taxon>
        <taxon>Polypodiopsida</taxon>
        <taxon>Polypodiidae</taxon>
        <taxon>Polypodiales</taxon>
        <taxon>Pteridineae</taxon>
        <taxon>Pteridaceae</taxon>
        <taxon>Parkerioideae</taxon>
        <taxon>Ceratopteris</taxon>
    </lineage>
</organism>
<accession>A0A8T2Q669</accession>
<feature type="compositionally biased region" description="Pro residues" evidence="1">
    <location>
        <begin position="29"/>
        <end position="38"/>
    </location>
</feature>
<dbReference type="EMBL" id="CM035442">
    <property type="protein sequence ID" value="KAH7279130.1"/>
    <property type="molecule type" value="Genomic_DNA"/>
</dbReference>